<protein>
    <submittedName>
        <fullName evidence="1">Uncharacterized protein</fullName>
    </submittedName>
</protein>
<gene>
    <name evidence="1" type="ORF">FEM21_29440</name>
</gene>
<accession>A0A066WTD4</accession>
<organism evidence="1 2">
    <name type="scientific">Flavobacterium seoulense</name>
    <dbReference type="NCBI Taxonomy" id="1492738"/>
    <lineage>
        <taxon>Bacteria</taxon>
        <taxon>Pseudomonadati</taxon>
        <taxon>Bacteroidota</taxon>
        <taxon>Flavobacteriia</taxon>
        <taxon>Flavobacteriales</taxon>
        <taxon>Flavobacteriaceae</taxon>
        <taxon>Flavobacterium</taxon>
    </lineage>
</organism>
<reference evidence="1 2" key="1">
    <citation type="submission" date="2014-05" db="EMBL/GenBank/DDBJ databases">
        <title>Genome Sequence of Flavobacterium sp. EM1321.</title>
        <authorList>
            <person name="Shin S.-K."/>
            <person name="Yi H."/>
        </authorList>
    </citation>
    <scope>NUCLEOTIDE SEQUENCE [LARGE SCALE GENOMIC DNA]</scope>
    <source>
        <strain evidence="1 2">EM1321</strain>
    </source>
</reference>
<dbReference type="AlphaFoldDB" id="A0A066WTD4"/>
<sequence>MIPFRIAKIYSTNFNKVFNTKSILLINYIKKSLPETTPTGFMKNNH</sequence>
<dbReference type="EMBL" id="JNCA01000031">
    <property type="protein sequence ID" value="KDN53925.1"/>
    <property type="molecule type" value="Genomic_DNA"/>
</dbReference>
<evidence type="ECO:0000313" key="2">
    <source>
        <dbReference type="Proteomes" id="UP000027064"/>
    </source>
</evidence>
<name>A0A066WTD4_9FLAO</name>
<proteinExistence type="predicted"/>
<dbReference type="Proteomes" id="UP000027064">
    <property type="component" value="Unassembled WGS sequence"/>
</dbReference>
<evidence type="ECO:0000313" key="1">
    <source>
        <dbReference type="EMBL" id="KDN53925.1"/>
    </source>
</evidence>
<comment type="caution">
    <text evidence="1">The sequence shown here is derived from an EMBL/GenBank/DDBJ whole genome shotgun (WGS) entry which is preliminary data.</text>
</comment>
<keyword evidence="2" id="KW-1185">Reference proteome</keyword>